<keyword evidence="3 5" id="KW-0067">ATP-binding</keyword>
<evidence type="ECO:0000313" key="6">
    <source>
        <dbReference type="Proteomes" id="UP000286801"/>
    </source>
</evidence>
<dbReference type="InterPro" id="IPR027417">
    <property type="entry name" value="P-loop_NTPase"/>
</dbReference>
<dbReference type="EMBL" id="QNZL01000228">
    <property type="protein sequence ID" value="RTZ78044.1"/>
    <property type="molecule type" value="Genomic_DNA"/>
</dbReference>
<sequence>MKRLIKMLKVDSLFKSFGALLATDNLSFQVKKGDIHAIIGPNGAGKTTLIGQLTGEIESDSGSILFDGNNISGVPVHLRSAHGLARSFQITNIFHDMSTWDNVALAVQAHAGHSFHFWKNASKERELRQPALEFLGIVGLEKRAGFIAGLLSHGEHRQLEIAMALATNPKMLLLDEPMAGMGPKESLAMVDILIKLKHKLTILLIEHDMDVVFTLADRITVLVNGRGIATDTPDAIRKNPEVIAAYLGEESYHA</sequence>
<dbReference type="PROSITE" id="PS50893">
    <property type="entry name" value="ABC_TRANSPORTER_2"/>
    <property type="match status" value="1"/>
</dbReference>
<keyword evidence="1" id="KW-0813">Transport</keyword>
<dbReference type="Gene3D" id="3.40.50.300">
    <property type="entry name" value="P-loop containing nucleotide triphosphate hydrolases"/>
    <property type="match status" value="1"/>
</dbReference>
<dbReference type="SMART" id="SM00382">
    <property type="entry name" value="AAA"/>
    <property type="match status" value="1"/>
</dbReference>
<evidence type="ECO:0000256" key="3">
    <source>
        <dbReference type="ARBA" id="ARBA00022840"/>
    </source>
</evidence>
<dbReference type="PANTHER" id="PTHR45772">
    <property type="entry name" value="CONSERVED COMPONENT OF ABC TRANSPORTER FOR NATURAL AMINO ACIDS-RELATED"/>
    <property type="match status" value="1"/>
</dbReference>
<reference evidence="5 6" key="1">
    <citation type="submission" date="2018-06" db="EMBL/GenBank/DDBJ databases">
        <title>Combined omics and stable isotope probing to characterize newly discovered Mariana Back-Arc vent microbial communities.</title>
        <authorList>
            <person name="Trembath-Reichert E."/>
            <person name="Huber J.A."/>
        </authorList>
    </citation>
    <scope>NUCLEOTIDE SEQUENCE [LARGE SCALE GENOMIC DNA]</scope>
    <source>
        <strain evidence="5">MAG 63_1</strain>
    </source>
</reference>
<dbReference type="PANTHER" id="PTHR45772:SF2">
    <property type="entry name" value="ABC TRANSPORTER ATP-BINDING PROTEIN"/>
    <property type="match status" value="1"/>
</dbReference>
<dbReference type="InterPro" id="IPR051120">
    <property type="entry name" value="ABC_AA/LPS_Transport"/>
</dbReference>
<name>A0A432G364_9DELT</name>
<feature type="domain" description="ABC transporter" evidence="4">
    <location>
        <begin position="8"/>
        <end position="249"/>
    </location>
</feature>
<proteinExistence type="predicted"/>
<dbReference type="Pfam" id="PF12399">
    <property type="entry name" value="BCA_ABC_TP_C"/>
    <property type="match status" value="1"/>
</dbReference>
<dbReference type="InterPro" id="IPR003439">
    <property type="entry name" value="ABC_transporter-like_ATP-bd"/>
</dbReference>
<dbReference type="AlphaFoldDB" id="A0A432G364"/>
<dbReference type="GO" id="GO:0016887">
    <property type="term" value="F:ATP hydrolysis activity"/>
    <property type="evidence" value="ECO:0007669"/>
    <property type="project" value="InterPro"/>
</dbReference>
<dbReference type="Proteomes" id="UP000286801">
    <property type="component" value="Unassembled WGS sequence"/>
</dbReference>
<accession>A0A432G364</accession>
<dbReference type="InterPro" id="IPR003593">
    <property type="entry name" value="AAA+_ATPase"/>
</dbReference>
<evidence type="ECO:0000313" key="5">
    <source>
        <dbReference type="EMBL" id="RTZ78044.1"/>
    </source>
</evidence>
<dbReference type="InterPro" id="IPR032823">
    <property type="entry name" value="BCA_ABC_TP_C"/>
</dbReference>
<keyword evidence="2" id="KW-0547">Nucleotide-binding</keyword>
<evidence type="ECO:0000256" key="1">
    <source>
        <dbReference type="ARBA" id="ARBA00022448"/>
    </source>
</evidence>
<dbReference type="GO" id="GO:0005524">
    <property type="term" value="F:ATP binding"/>
    <property type="evidence" value="ECO:0007669"/>
    <property type="project" value="UniProtKB-KW"/>
</dbReference>
<comment type="caution">
    <text evidence="5">The sequence shown here is derived from an EMBL/GenBank/DDBJ whole genome shotgun (WGS) entry which is preliminary data.</text>
</comment>
<dbReference type="Pfam" id="PF00005">
    <property type="entry name" value="ABC_tran"/>
    <property type="match status" value="1"/>
</dbReference>
<protein>
    <submittedName>
        <fullName evidence="5">ABC transporter ATP-binding protein</fullName>
    </submittedName>
</protein>
<dbReference type="SUPFAM" id="SSF52540">
    <property type="entry name" value="P-loop containing nucleoside triphosphate hydrolases"/>
    <property type="match status" value="1"/>
</dbReference>
<gene>
    <name evidence="5" type="ORF">DSY97_08570</name>
</gene>
<evidence type="ECO:0000256" key="2">
    <source>
        <dbReference type="ARBA" id="ARBA00022741"/>
    </source>
</evidence>
<dbReference type="GO" id="GO:0005886">
    <property type="term" value="C:plasma membrane"/>
    <property type="evidence" value="ECO:0007669"/>
    <property type="project" value="TreeGrafter"/>
</dbReference>
<organism evidence="5 6">
    <name type="scientific">SAR324 cluster bacterium</name>
    <dbReference type="NCBI Taxonomy" id="2024889"/>
    <lineage>
        <taxon>Bacteria</taxon>
        <taxon>Deltaproteobacteria</taxon>
        <taxon>SAR324 cluster</taxon>
    </lineage>
</organism>
<dbReference type="CDD" id="cd03219">
    <property type="entry name" value="ABC_Mj1267_LivG_branched"/>
    <property type="match status" value="1"/>
</dbReference>
<evidence type="ECO:0000259" key="4">
    <source>
        <dbReference type="PROSITE" id="PS50893"/>
    </source>
</evidence>